<accession>A0A9N9C814</accession>
<keyword evidence="2" id="KW-1185">Reference proteome</keyword>
<protein>
    <submittedName>
        <fullName evidence="1">9061_t:CDS:1</fullName>
    </submittedName>
</protein>
<dbReference type="AlphaFoldDB" id="A0A9N9C814"/>
<gene>
    <name evidence="1" type="ORF">PBRASI_LOCUS7096</name>
</gene>
<feature type="non-terminal residue" evidence="1">
    <location>
        <position position="1"/>
    </location>
</feature>
<evidence type="ECO:0000313" key="1">
    <source>
        <dbReference type="EMBL" id="CAG8590444.1"/>
    </source>
</evidence>
<dbReference type="EMBL" id="CAJVPI010001033">
    <property type="protein sequence ID" value="CAG8590444.1"/>
    <property type="molecule type" value="Genomic_DNA"/>
</dbReference>
<organism evidence="1 2">
    <name type="scientific">Paraglomus brasilianum</name>
    <dbReference type="NCBI Taxonomy" id="144538"/>
    <lineage>
        <taxon>Eukaryota</taxon>
        <taxon>Fungi</taxon>
        <taxon>Fungi incertae sedis</taxon>
        <taxon>Mucoromycota</taxon>
        <taxon>Glomeromycotina</taxon>
        <taxon>Glomeromycetes</taxon>
        <taxon>Paraglomerales</taxon>
        <taxon>Paraglomeraceae</taxon>
        <taxon>Paraglomus</taxon>
    </lineage>
</organism>
<sequence>IPGALKVELSGTVNAFPQQILRSRRNVRPLAAVNKSLQYE</sequence>
<proteinExistence type="predicted"/>
<reference evidence="1" key="1">
    <citation type="submission" date="2021-06" db="EMBL/GenBank/DDBJ databases">
        <authorList>
            <person name="Kallberg Y."/>
            <person name="Tangrot J."/>
            <person name="Rosling A."/>
        </authorList>
    </citation>
    <scope>NUCLEOTIDE SEQUENCE</scope>
    <source>
        <strain evidence="1">BR232B</strain>
    </source>
</reference>
<dbReference type="Proteomes" id="UP000789739">
    <property type="component" value="Unassembled WGS sequence"/>
</dbReference>
<evidence type="ECO:0000313" key="2">
    <source>
        <dbReference type="Proteomes" id="UP000789739"/>
    </source>
</evidence>
<comment type="caution">
    <text evidence="1">The sequence shown here is derived from an EMBL/GenBank/DDBJ whole genome shotgun (WGS) entry which is preliminary data.</text>
</comment>
<name>A0A9N9C814_9GLOM</name>